<protein>
    <submittedName>
        <fullName evidence="1">Uncharacterized protein</fullName>
    </submittedName>
</protein>
<keyword evidence="2" id="KW-1185">Reference proteome</keyword>
<dbReference type="Proteomes" id="UP000664417">
    <property type="component" value="Unassembled WGS sequence"/>
</dbReference>
<dbReference type="RefSeq" id="WP_207862649.1">
    <property type="nucleotide sequence ID" value="NZ_JAFREP010000040.1"/>
</dbReference>
<organism evidence="1 2">
    <name type="scientific">Acanthopleuribacter pedis</name>
    <dbReference type="NCBI Taxonomy" id="442870"/>
    <lineage>
        <taxon>Bacteria</taxon>
        <taxon>Pseudomonadati</taxon>
        <taxon>Acidobacteriota</taxon>
        <taxon>Holophagae</taxon>
        <taxon>Acanthopleuribacterales</taxon>
        <taxon>Acanthopleuribacteraceae</taxon>
        <taxon>Acanthopleuribacter</taxon>
    </lineage>
</organism>
<comment type="caution">
    <text evidence="1">The sequence shown here is derived from an EMBL/GenBank/DDBJ whole genome shotgun (WGS) entry which is preliminary data.</text>
</comment>
<dbReference type="EMBL" id="JAFREP010000040">
    <property type="protein sequence ID" value="MBO1322676.1"/>
    <property type="molecule type" value="Genomic_DNA"/>
</dbReference>
<evidence type="ECO:0000313" key="2">
    <source>
        <dbReference type="Proteomes" id="UP000664417"/>
    </source>
</evidence>
<dbReference type="AlphaFoldDB" id="A0A8J7QKH1"/>
<name>A0A8J7QKH1_9BACT</name>
<gene>
    <name evidence="1" type="ORF">J3U88_29650</name>
</gene>
<reference evidence="1" key="1">
    <citation type="submission" date="2021-03" db="EMBL/GenBank/DDBJ databases">
        <authorList>
            <person name="Wang G."/>
        </authorList>
    </citation>
    <scope>NUCLEOTIDE SEQUENCE</scope>
    <source>
        <strain evidence="1">KCTC 12899</strain>
    </source>
</reference>
<sequence length="91" mass="10296">MSVCLLFDSYSAFDKQDGRWWLPAFLGASRPGCVSSDAHSLPLEAFSAMKGEVIEQKAYRPVVLAKIRRMERVQTVARKKMVAKGEAFRSW</sequence>
<evidence type="ECO:0000313" key="1">
    <source>
        <dbReference type="EMBL" id="MBO1322676.1"/>
    </source>
</evidence>
<accession>A0A8J7QKH1</accession>
<proteinExistence type="predicted"/>